<evidence type="ECO:0000259" key="8">
    <source>
        <dbReference type="Pfam" id="PF02096"/>
    </source>
</evidence>
<gene>
    <name evidence="9" type="ORF">NADFUDRAFT_53453</name>
</gene>
<accession>A0A1E3PD19</accession>
<evidence type="ECO:0000256" key="2">
    <source>
        <dbReference type="ARBA" id="ARBA00009877"/>
    </source>
</evidence>
<evidence type="ECO:0000256" key="4">
    <source>
        <dbReference type="ARBA" id="ARBA00022989"/>
    </source>
</evidence>
<dbReference type="GO" id="GO:0033617">
    <property type="term" value="P:mitochondrial respiratory chain complex IV assembly"/>
    <property type="evidence" value="ECO:0007669"/>
    <property type="project" value="TreeGrafter"/>
</dbReference>
<dbReference type="AlphaFoldDB" id="A0A1E3PD19"/>
<dbReference type="GO" id="GO:0032979">
    <property type="term" value="P:protein insertion into mitochondrial inner membrane from matrix"/>
    <property type="evidence" value="ECO:0007669"/>
    <property type="project" value="TreeGrafter"/>
</dbReference>
<evidence type="ECO:0000256" key="7">
    <source>
        <dbReference type="SAM" id="Phobius"/>
    </source>
</evidence>
<organism evidence="9 10">
    <name type="scientific">Nadsonia fulvescens var. elongata DSM 6958</name>
    <dbReference type="NCBI Taxonomy" id="857566"/>
    <lineage>
        <taxon>Eukaryota</taxon>
        <taxon>Fungi</taxon>
        <taxon>Dikarya</taxon>
        <taxon>Ascomycota</taxon>
        <taxon>Saccharomycotina</taxon>
        <taxon>Dipodascomycetes</taxon>
        <taxon>Dipodascales</taxon>
        <taxon>Dipodascales incertae sedis</taxon>
        <taxon>Nadsonia</taxon>
    </lineage>
</organism>
<dbReference type="CDD" id="cd20069">
    <property type="entry name" value="5TM_Oxa1-like"/>
    <property type="match status" value="1"/>
</dbReference>
<feature type="transmembrane region" description="Helical" evidence="7">
    <location>
        <begin position="244"/>
        <end position="263"/>
    </location>
</feature>
<comment type="subcellular location">
    <subcellularLocation>
        <location evidence="1 6">Membrane</location>
        <topology evidence="1 6">Multi-pass membrane protein</topology>
    </subcellularLocation>
</comment>
<evidence type="ECO:0000256" key="6">
    <source>
        <dbReference type="RuleBase" id="RU003945"/>
    </source>
</evidence>
<evidence type="ECO:0000256" key="3">
    <source>
        <dbReference type="ARBA" id="ARBA00022692"/>
    </source>
</evidence>
<keyword evidence="5 7" id="KW-0472">Membrane</keyword>
<dbReference type="Proteomes" id="UP000095009">
    <property type="component" value="Unassembled WGS sequence"/>
</dbReference>
<dbReference type="GO" id="GO:0005743">
    <property type="term" value="C:mitochondrial inner membrane"/>
    <property type="evidence" value="ECO:0007669"/>
    <property type="project" value="TreeGrafter"/>
</dbReference>
<keyword evidence="10" id="KW-1185">Reference proteome</keyword>
<dbReference type="STRING" id="857566.A0A1E3PD19"/>
<dbReference type="InterPro" id="IPR028055">
    <property type="entry name" value="YidC/Oxa/ALB_C"/>
</dbReference>
<proteinExistence type="inferred from homology"/>
<sequence>MIRGRLALTKFAKSRSFHTTGVRRLELATLITPGYELFTTLHIQSGLPWYAFIPLSTVVLRTTLTLPIAIWNRLRARRQTELQPLLTAMSPVLKAKLASSPAAQSGALNHEQITILAAKERRKRRVQLYKRYNCQIWKSVLIQPAVQFPLWLSMSMVIRAMCGWVLVDGIPIDTSLATEGALWFGNLLKNDPHAIFPGLIGAVTMMNVELNTRNARLISGNDGNSASGGAALPRVIANISRMGSIFFLVFSLQAPMAVCLYWFSSHTYSLVQNIALNHILPIKCVPASYFELPSSVVKHIGQTDLVSREVTVKPIKN</sequence>
<name>A0A1E3PD19_9ASCO</name>
<reference evidence="9 10" key="1">
    <citation type="journal article" date="2016" name="Proc. Natl. Acad. Sci. U.S.A.">
        <title>Comparative genomics of biotechnologically important yeasts.</title>
        <authorList>
            <person name="Riley R."/>
            <person name="Haridas S."/>
            <person name="Wolfe K.H."/>
            <person name="Lopes M.R."/>
            <person name="Hittinger C.T."/>
            <person name="Goeker M."/>
            <person name="Salamov A.A."/>
            <person name="Wisecaver J.H."/>
            <person name="Long T.M."/>
            <person name="Calvey C.H."/>
            <person name="Aerts A.L."/>
            <person name="Barry K.W."/>
            <person name="Choi C."/>
            <person name="Clum A."/>
            <person name="Coughlan A.Y."/>
            <person name="Deshpande S."/>
            <person name="Douglass A.P."/>
            <person name="Hanson S.J."/>
            <person name="Klenk H.-P."/>
            <person name="LaButti K.M."/>
            <person name="Lapidus A."/>
            <person name="Lindquist E.A."/>
            <person name="Lipzen A.M."/>
            <person name="Meier-Kolthoff J.P."/>
            <person name="Ohm R.A."/>
            <person name="Otillar R.P."/>
            <person name="Pangilinan J.L."/>
            <person name="Peng Y."/>
            <person name="Rokas A."/>
            <person name="Rosa C.A."/>
            <person name="Scheuner C."/>
            <person name="Sibirny A.A."/>
            <person name="Slot J.C."/>
            <person name="Stielow J.B."/>
            <person name="Sun H."/>
            <person name="Kurtzman C.P."/>
            <person name="Blackwell M."/>
            <person name="Grigoriev I.V."/>
            <person name="Jeffries T.W."/>
        </authorList>
    </citation>
    <scope>NUCLEOTIDE SEQUENCE [LARGE SCALE GENOMIC DNA]</scope>
    <source>
        <strain evidence="9 10">DSM 6958</strain>
    </source>
</reference>
<dbReference type="EMBL" id="KV454415">
    <property type="protein sequence ID" value="ODQ63180.1"/>
    <property type="molecule type" value="Genomic_DNA"/>
</dbReference>
<keyword evidence="4 7" id="KW-1133">Transmembrane helix</keyword>
<protein>
    <recommendedName>
        <fullName evidence="8">Membrane insertase YidC/Oxa/ALB C-terminal domain-containing protein</fullName>
    </recommendedName>
</protein>
<dbReference type="OrthoDB" id="2148490at2759"/>
<evidence type="ECO:0000313" key="9">
    <source>
        <dbReference type="EMBL" id="ODQ63180.1"/>
    </source>
</evidence>
<evidence type="ECO:0000256" key="5">
    <source>
        <dbReference type="ARBA" id="ARBA00023136"/>
    </source>
</evidence>
<keyword evidence="3 6" id="KW-0812">Transmembrane</keyword>
<comment type="similarity">
    <text evidence="2 6">Belongs to the OXA1/ALB3/YidC family.</text>
</comment>
<dbReference type="InterPro" id="IPR001708">
    <property type="entry name" value="YidC/ALB3/OXA1/COX18"/>
</dbReference>
<feature type="domain" description="Membrane insertase YidC/Oxa/ALB C-terminal" evidence="8">
    <location>
        <begin position="55"/>
        <end position="277"/>
    </location>
</feature>
<dbReference type="PANTHER" id="PTHR12428:SF65">
    <property type="entry name" value="CYTOCHROME C OXIDASE ASSEMBLY PROTEIN COX18, MITOCHONDRIAL"/>
    <property type="match status" value="1"/>
</dbReference>
<evidence type="ECO:0000256" key="1">
    <source>
        <dbReference type="ARBA" id="ARBA00004141"/>
    </source>
</evidence>
<dbReference type="Pfam" id="PF02096">
    <property type="entry name" value="60KD_IMP"/>
    <property type="match status" value="1"/>
</dbReference>
<dbReference type="PANTHER" id="PTHR12428">
    <property type="entry name" value="OXA1"/>
    <property type="match status" value="1"/>
</dbReference>
<evidence type="ECO:0000313" key="10">
    <source>
        <dbReference type="Proteomes" id="UP000095009"/>
    </source>
</evidence>
<dbReference type="GO" id="GO:0032977">
    <property type="term" value="F:membrane insertase activity"/>
    <property type="evidence" value="ECO:0007669"/>
    <property type="project" value="InterPro"/>
</dbReference>